<name>A0A6F9XPP7_9LACO</name>
<evidence type="ECO:0000313" key="1">
    <source>
        <dbReference type="EMBL" id="GET07158.1"/>
    </source>
</evidence>
<dbReference type="EMBL" id="BLAM01000210">
    <property type="protein sequence ID" value="GET07158.1"/>
    <property type="molecule type" value="Genomic_DNA"/>
</dbReference>
<accession>A0A6F9XPP7</accession>
<dbReference type="Proteomes" id="UP000494265">
    <property type="component" value="Unassembled WGS sequence"/>
</dbReference>
<sequence>MSQKNITIKPYFVSHQNVVNTGYTLTTNNGLKVLYASDLDHVFQSNPAQKQTSLPLNYGPQGQPQPLTENEKFNIMFLEANYDRDILNKVLLTDPNNAHAKGNQRHISEQETWKYLQYSLHPQGIFIPLHASKEFGTLCQDLT</sequence>
<comment type="caution">
    <text evidence="1">The sequence shown here is derived from an EMBL/GenBank/DDBJ whole genome shotgun (WGS) entry which is preliminary data.</text>
</comment>
<proteinExistence type="predicted"/>
<gene>
    <name evidence="1" type="ORF">SY212_21880</name>
</gene>
<organism evidence="1">
    <name type="scientific">Ligilactobacillus agilis</name>
    <dbReference type="NCBI Taxonomy" id="1601"/>
    <lineage>
        <taxon>Bacteria</taxon>
        <taxon>Bacillati</taxon>
        <taxon>Bacillota</taxon>
        <taxon>Bacilli</taxon>
        <taxon>Lactobacillales</taxon>
        <taxon>Lactobacillaceae</taxon>
        <taxon>Ligilactobacillus</taxon>
    </lineage>
</organism>
<protein>
    <recommendedName>
        <fullName evidence="2">Metallo-beta-lactamase domain-containing protein</fullName>
    </recommendedName>
</protein>
<dbReference type="AlphaFoldDB" id="A0A6F9XPP7"/>
<evidence type="ECO:0008006" key="2">
    <source>
        <dbReference type="Google" id="ProtNLM"/>
    </source>
</evidence>
<reference evidence="1" key="1">
    <citation type="submission" date="2019-10" db="EMBL/GenBank/DDBJ databases">
        <title>Lactobacillus agilis SY212 Whole Genome Sequencing Project.</title>
        <authorList>
            <person name="Suzuki S."/>
            <person name="Endo A."/>
            <person name="Maeno S."/>
            <person name="Shiwa Y."/>
            <person name="Matsutani M."/>
            <person name="Kajikawa A."/>
        </authorList>
    </citation>
    <scope>NUCLEOTIDE SEQUENCE</scope>
    <source>
        <strain evidence="1">SY212</strain>
    </source>
</reference>